<accession>A0ABT3G7M5</accession>
<keyword evidence="1" id="KW-0812">Transmembrane</keyword>
<dbReference type="Proteomes" id="UP001165653">
    <property type="component" value="Unassembled WGS sequence"/>
</dbReference>
<evidence type="ECO:0000313" key="2">
    <source>
        <dbReference type="EMBL" id="MCW1915230.1"/>
    </source>
</evidence>
<keyword evidence="3" id="KW-1185">Reference proteome</keyword>
<name>A0ABT3G7M5_9BACT</name>
<evidence type="ECO:0000256" key="1">
    <source>
        <dbReference type="SAM" id="Phobius"/>
    </source>
</evidence>
<feature type="transmembrane region" description="Helical" evidence="1">
    <location>
        <begin position="72"/>
        <end position="90"/>
    </location>
</feature>
<evidence type="ECO:0000313" key="3">
    <source>
        <dbReference type="Proteomes" id="UP001165653"/>
    </source>
</evidence>
<gene>
    <name evidence="2" type="ORF">OJ996_16710</name>
</gene>
<keyword evidence="1" id="KW-1133">Transmembrane helix</keyword>
<proteinExistence type="predicted"/>
<dbReference type="PANTHER" id="PTHR30273">
    <property type="entry name" value="PERIPLASMIC SIGNAL SENSOR AND SIGMA FACTOR ACTIVATOR FECR-RELATED"/>
    <property type="match status" value="1"/>
</dbReference>
<keyword evidence="1" id="KW-0472">Membrane</keyword>
<dbReference type="EMBL" id="JAPDDR010000008">
    <property type="protein sequence ID" value="MCW1915230.1"/>
    <property type="molecule type" value="Genomic_DNA"/>
</dbReference>
<comment type="caution">
    <text evidence="2">The sequence shown here is derived from an EMBL/GenBank/DDBJ whole genome shotgun (WGS) entry which is preliminary data.</text>
</comment>
<dbReference type="RefSeq" id="WP_264514771.1">
    <property type="nucleotide sequence ID" value="NZ_JAPDDR010000008.1"/>
</dbReference>
<dbReference type="PANTHER" id="PTHR30273:SF2">
    <property type="entry name" value="PROTEIN FECR"/>
    <property type="match status" value="1"/>
</dbReference>
<reference evidence="2" key="1">
    <citation type="submission" date="2022-10" db="EMBL/GenBank/DDBJ databases">
        <title>Luteolibacter sp. GHJ8, whole genome shotgun sequencing project.</title>
        <authorList>
            <person name="Zhao G."/>
            <person name="Shen L."/>
        </authorList>
    </citation>
    <scope>NUCLEOTIDE SEQUENCE</scope>
    <source>
        <strain evidence="2">GHJ8</strain>
    </source>
</reference>
<evidence type="ECO:0008006" key="4">
    <source>
        <dbReference type="Google" id="ProtNLM"/>
    </source>
</evidence>
<organism evidence="2 3">
    <name type="scientific">Luteolibacter rhizosphaerae</name>
    <dbReference type="NCBI Taxonomy" id="2989719"/>
    <lineage>
        <taxon>Bacteria</taxon>
        <taxon>Pseudomonadati</taxon>
        <taxon>Verrucomicrobiota</taxon>
        <taxon>Verrucomicrobiia</taxon>
        <taxon>Verrucomicrobiales</taxon>
        <taxon>Verrucomicrobiaceae</taxon>
        <taxon>Luteolibacter</taxon>
    </lineage>
</organism>
<sequence length="457" mass="48522">MRLTDHQLVAAAFEGALGEGEFDTLQRRLAAEPDLLALYREHALLHHSLCEEYEGRDSLSDLSPPTGRAPRWLLPLLIILALGALALAAWKLTRPPAGAALTAGSSLSKDGRALLDGQPMLDGSGFSPGSRLAIERGWVRLKLPGGTIAIVEAPAAVVYQSDRRLLLENGRARFQISSGAEGLTVGTANLTVQGPGPGFGLVSRPGGADEAHCFSGEVSVQAATGKATASLKTAEAASIDASGTLNRMPARENEFASLTPEQRVLIEDRFESGTMETGRRPRIGASHWRLEKGSPTIVGQHLEGSDFEAYFWLPADAMSAARPILLVTVETVPGSGSLPFHSQQFAGFSLYQEGYEVCFFGDSYGPEETWSLDVKRNLVPLVPATKVSGPRTMTLRYDRRDGTVELHDGPEPGGAPLVRSKLLPGLNFDQVRIAAGPGASLGLASLKVSAIEDTGSP</sequence>
<dbReference type="InterPro" id="IPR012373">
    <property type="entry name" value="Ferrdict_sens_TM"/>
</dbReference>
<protein>
    <recommendedName>
        <fullName evidence="4">FecR family protein</fullName>
    </recommendedName>
</protein>